<gene>
    <name evidence="3" type="ORF">SAMN05421771_0160</name>
</gene>
<evidence type="ECO:0000256" key="1">
    <source>
        <dbReference type="SAM" id="MobiDB-lite"/>
    </source>
</evidence>
<protein>
    <submittedName>
        <fullName evidence="3">40-residue YVTN family beta-propeller repeat-containing protein</fullName>
    </submittedName>
</protein>
<dbReference type="RefSeq" id="WP_089835717.1">
    <property type="nucleotide sequence ID" value="NZ_FOZL01000001.1"/>
</dbReference>
<keyword evidence="2" id="KW-0732">Signal</keyword>
<dbReference type="AlphaFoldDB" id="A0A1I6L2I7"/>
<keyword evidence="4" id="KW-1185">Reference proteome</keyword>
<dbReference type="Proteomes" id="UP000199024">
    <property type="component" value="Unassembled WGS sequence"/>
</dbReference>
<proteinExistence type="predicted"/>
<dbReference type="OrthoDB" id="9770071at2"/>
<organism evidence="3 4">
    <name type="scientific">Granulicella pectinivorans</name>
    <dbReference type="NCBI Taxonomy" id="474950"/>
    <lineage>
        <taxon>Bacteria</taxon>
        <taxon>Pseudomonadati</taxon>
        <taxon>Acidobacteriota</taxon>
        <taxon>Terriglobia</taxon>
        <taxon>Terriglobales</taxon>
        <taxon>Acidobacteriaceae</taxon>
        <taxon>Granulicella</taxon>
    </lineage>
</organism>
<dbReference type="SUPFAM" id="SSF50974">
    <property type="entry name" value="Nitrous oxide reductase, N-terminal domain"/>
    <property type="match status" value="1"/>
</dbReference>
<evidence type="ECO:0000313" key="3">
    <source>
        <dbReference type="EMBL" id="SFR97675.1"/>
    </source>
</evidence>
<sequence length="351" mass="36645">MRVWRGLMAMCLMAGSVGAQTSLLVLAKKDQALAIVDPGTMKVVAKVPVGVNPHEVIASADGRTAWVSNYDNGSAHTITVVDLATRKVVKTIDLGPVWGPHGFFVADGKTYFTAERSKLIGRIDPATETVDWLLGTGQVGTHMLWVSRDGKKVVTVNVGSGTLSLLTERAPTPDSYAPKMLSKQGGTTTRGKGGPVAPDWDEAVVKVGTKPEGFDVIPDSDGNPKTIWVANAGEGTVSVVDFASHAVTKTVGVEMPGANRLRFTPDHATALISADKSATVAVVDVASATVKTRVPVGTGAAGILIQPDGSRAYVSCSPDNWVTVIDLKTMTVVGKIQPGIEPDGLAWAVGN</sequence>
<feature type="signal peptide" evidence="2">
    <location>
        <begin position="1"/>
        <end position="19"/>
    </location>
</feature>
<dbReference type="PANTHER" id="PTHR47197:SF3">
    <property type="entry name" value="DIHYDRO-HEME D1 DEHYDROGENASE"/>
    <property type="match status" value="1"/>
</dbReference>
<feature type="chain" id="PRO_5011516350" evidence="2">
    <location>
        <begin position="20"/>
        <end position="351"/>
    </location>
</feature>
<dbReference type="InterPro" id="IPR015943">
    <property type="entry name" value="WD40/YVTN_repeat-like_dom_sf"/>
</dbReference>
<dbReference type="InterPro" id="IPR051200">
    <property type="entry name" value="Host-pathogen_enzymatic-act"/>
</dbReference>
<dbReference type="STRING" id="474950.SAMN05421771_0160"/>
<dbReference type="Gene3D" id="2.130.10.10">
    <property type="entry name" value="YVTN repeat-like/Quinoprotein amine dehydrogenase"/>
    <property type="match status" value="2"/>
</dbReference>
<name>A0A1I6L2I7_9BACT</name>
<dbReference type="InterPro" id="IPR011045">
    <property type="entry name" value="N2O_reductase_N"/>
</dbReference>
<evidence type="ECO:0000256" key="2">
    <source>
        <dbReference type="SAM" id="SignalP"/>
    </source>
</evidence>
<reference evidence="3 4" key="1">
    <citation type="submission" date="2016-10" db="EMBL/GenBank/DDBJ databases">
        <authorList>
            <person name="de Groot N.N."/>
        </authorList>
    </citation>
    <scope>NUCLEOTIDE SEQUENCE [LARGE SCALE GENOMIC DNA]</scope>
    <source>
        <strain evidence="3 4">DSM 21001</strain>
    </source>
</reference>
<evidence type="ECO:0000313" key="4">
    <source>
        <dbReference type="Proteomes" id="UP000199024"/>
    </source>
</evidence>
<feature type="region of interest" description="Disordered" evidence="1">
    <location>
        <begin position="174"/>
        <end position="199"/>
    </location>
</feature>
<accession>A0A1I6L2I7</accession>
<dbReference type="PANTHER" id="PTHR47197">
    <property type="entry name" value="PROTEIN NIRF"/>
    <property type="match status" value="1"/>
</dbReference>
<dbReference type="EMBL" id="FOZL01000001">
    <property type="protein sequence ID" value="SFR97675.1"/>
    <property type="molecule type" value="Genomic_DNA"/>
</dbReference>